<dbReference type="PANTHER" id="PTHR19134">
    <property type="entry name" value="RECEPTOR-TYPE TYROSINE-PROTEIN PHOSPHATASE"/>
    <property type="match status" value="1"/>
</dbReference>
<proteinExistence type="predicted"/>
<evidence type="ECO:0008006" key="4">
    <source>
        <dbReference type="Google" id="ProtNLM"/>
    </source>
</evidence>
<dbReference type="PANTHER" id="PTHR19134:SF449">
    <property type="entry name" value="TYROSINE-PROTEIN PHOSPHATASE 1"/>
    <property type="match status" value="1"/>
</dbReference>
<reference evidence="2 3" key="1">
    <citation type="submission" date="2019-07" db="EMBL/GenBank/DDBJ databases">
        <authorList>
            <person name="Jastrzebski P J."/>
            <person name="Paukszto L."/>
            <person name="Jastrzebski P J."/>
        </authorList>
    </citation>
    <scope>NUCLEOTIDE SEQUENCE [LARGE SCALE GENOMIC DNA]</scope>
    <source>
        <strain evidence="2 3">WMS-il1</strain>
    </source>
</reference>
<evidence type="ECO:0000256" key="1">
    <source>
        <dbReference type="SAM" id="MobiDB-lite"/>
    </source>
</evidence>
<feature type="compositionally biased region" description="Polar residues" evidence="1">
    <location>
        <begin position="19"/>
        <end position="31"/>
    </location>
</feature>
<name>A0A564YKT1_HYMDI</name>
<dbReference type="Proteomes" id="UP000321570">
    <property type="component" value="Unassembled WGS sequence"/>
</dbReference>
<dbReference type="AlphaFoldDB" id="A0A564YKT1"/>
<dbReference type="SUPFAM" id="SSF52799">
    <property type="entry name" value="(Phosphotyrosine protein) phosphatases II"/>
    <property type="match status" value="1"/>
</dbReference>
<feature type="non-terminal residue" evidence="2">
    <location>
        <position position="137"/>
    </location>
</feature>
<keyword evidence="3" id="KW-1185">Reference proteome</keyword>
<dbReference type="GO" id="GO:0004725">
    <property type="term" value="F:protein tyrosine phosphatase activity"/>
    <property type="evidence" value="ECO:0007669"/>
    <property type="project" value="TreeGrafter"/>
</dbReference>
<protein>
    <recommendedName>
        <fullName evidence="4">Tyrosine-protein phosphatase domain-containing protein</fullName>
    </recommendedName>
</protein>
<sequence>MHPSVEISTKNDYLAESTPPATSNMRTSPTPRLSKVLENGTSNAALPPSGTPLRQTPQSVLGQTLPGQSPISLNHLAVHVGNLKSFDNNGLYKEYEAIEQGSGFTWHHANMELNKPKNRYANVIAYDHSRVILNQLP</sequence>
<feature type="compositionally biased region" description="Polar residues" evidence="1">
    <location>
        <begin position="52"/>
        <end position="66"/>
    </location>
</feature>
<dbReference type="Gene3D" id="3.90.190.10">
    <property type="entry name" value="Protein tyrosine phosphatase superfamily"/>
    <property type="match status" value="1"/>
</dbReference>
<feature type="region of interest" description="Disordered" evidence="1">
    <location>
        <begin position="1"/>
        <end position="66"/>
    </location>
</feature>
<dbReference type="InterPro" id="IPR050348">
    <property type="entry name" value="Protein-Tyr_Phosphatase"/>
</dbReference>
<gene>
    <name evidence="2" type="ORF">WMSIL1_LOCUS6914</name>
</gene>
<evidence type="ECO:0000313" key="2">
    <source>
        <dbReference type="EMBL" id="VUZ47328.1"/>
    </source>
</evidence>
<dbReference type="EMBL" id="CABIJS010000233">
    <property type="protein sequence ID" value="VUZ47328.1"/>
    <property type="molecule type" value="Genomic_DNA"/>
</dbReference>
<evidence type="ECO:0000313" key="3">
    <source>
        <dbReference type="Proteomes" id="UP000321570"/>
    </source>
</evidence>
<feature type="compositionally biased region" description="Polar residues" evidence="1">
    <location>
        <begin position="1"/>
        <end position="11"/>
    </location>
</feature>
<organism evidence="2 3">
    <name type="scientific">Hymenolepis diminuta</name>
    <name type="common">Rat tapeworm</name>
    <dbReference type="NCBI Taxonomy" id="6216"/>
    <lineage>
        <taxon>Eukaryota</taxon>
        <taxon>Metazoa</taxon>
        <taxon>Spiralia</taxon>
        <taxon>Lophotrochozoa</taxon>
        <taxon>Platyhelminthes</taxon>
        <taxon>Cestoda</taxon>
        <taxon>Eucestoda</taxon>
        <taxon>Cyclophyllidea</taxon>
        <taxon>Hymenolepididae</taxon>
        <taxon>Hymenolepis</taxon>
    </lineage>
</organism>
<accession>A0A564YKT1</accession>
<dbReference type="InterPro" id="IPR029021">
    <property type="entry name" value="Prot-tyrosine_phosphatase-like"/>
</dbReference>